<feature type="transmembrane region" description="Helical" evidence="12">
    <location>
        <begin position="1132"/>
        <end position="1156"/>
    </location>
</feature>
<evidence type="ECO:0000256" key="11">
    <source>
        <dbReference type="ARBA" id="ARBA00051722"/>
    </source>
</evidence>
<evidence type="ECO:0000256" key="7">
    <source>
        <dbReference type="ARBA" id="ARBA00022912"/>
    </source>
</evidence>
<protein>
    <recommendedName>
        <fullName evidence="2">protein-tyrosine-phosphatase</fullName>
        <ecNumber evidence="2">3.1.3.48</ecNumber>
    </recommendedName>
</protein>
<dbReference type="SMART" id="SM00404">
    <property type="entry name" value="PTPc_motif"/>
    <property type="match status" value="1"/>
</dbReference>
<proteinExistence type="predicted"/>
<gene>
    <name evidence="17" type="primary">LOC115232522</name>
</gene>
<keyword evidence="7" id="KW-0904">Protein phosphatase</keyword>
<dbReference type="InterPro" id="IPR016130">
    <property type="entry name" value="Tyr_Pase_AS"/>
</dbReference>
<dbReference type="InterPro" id="IPR029021">
    <property type="entry name" value="Prot-tyrosine_phosphatase-like"/>
</dbReference>
<organism evidence="16 17">
    <name type="scientific">Octopus sinensis</name>
    <name type="common">East Asian common octopus</name>
    <dbReference type="NCBI Taxonomy" id="2607531"/>
    <lineage>
        <taxon>Eukaryota</taxon>
        <taxon>Metazoa</taxon>
        <taxon>Spiralia</taxon>
        <taxon>Lophotrochozoa</taxon>
        <taxon>Mollusca</taxon>
        <taxon>Cephalopoda</taxon>
        <taxon>Coleoidea</taxon>
        <taxon>Octopodiformes</taxon>
        <taxon>Octopoda</taxon>
        <taxon>Incirrata</taxon>
        <taxon>Octopodidae</taxon>
        <taxon>Octopus</taxon>
    </lineage>
</organism>
<dbReference type="InterPro" id="IPR003595">
    <property type="entry name" value="Tyr_Pase_cat"/>
</dbReference>
<dbReference type="SMART" id="SM00060">
    <property type="entry name" value="FN3"/>
    <property type="match status" value="11"/>
</dbReference>
<evidence type="ECO:0000256" key="6">
    <source>
        <dbReference type="ARBA" id="ARBA00022801"/>
    </source>
</evidence>
<evidence type="ECO:0000256" key="3">
    <source>
        <dbReference type="ARBA" id="ARBA00022692"/>
    </source>
</evidence>
<dbReference type="PROSITE" id="PS00383">
    <property type="entry name" value="TYR_PHOSPHATASE_1"/>
    <property type="match status" value="1"/>
</dbReference>
<dbReference type="PROSITE" id="PS50853">
    <property type="entry name" value="FN3"/>
    <property type="match status" value="4"/>
</dbReference>
<reference evidence="17" key="1">
    <citation type="submission" date="2025-08" db="UniProtKB">
        <authorList>
            <consortium name="RefSeq"/>
        </authorList>
    </citation>
    <scope>IDENTIFICATION</scope>
</reference>
<dbReference type="CDD" id="cd00063">
    <property type="entry name" value="FN3"/>
    <property type="match status" value="4"/>
</dbReference>
<keyword evidence="4" id="KW-0732">Signal</keyword>
<dbReference type="SUPFAM" id="SSF49265">
    <property type="entry name" value="Fibronectin type III"/>
    <property type="match status" value="5"/>
</dbReference>
<dbReference type="PANTHER" id="PTHR46957">
    <property type="entry name" value="CYTOKINE RECEPTOR"/>
    <property type="match status" value="1"/>
</dbReference>
<keyword evidence="8 12" id="KW-1133">Transmembrane helix</keyword>
<keyword evidence="10" id="KW-0325">Glycoprotein</keyword>
<dbReference type="InterPro" id="IPR050713">
    <property type="entry name" value="RTP_Phos/Ushers"/>
</dbReference>
<dbReference type="SMART" id="SM00194">
    <property type="entry name" value="PTPc"/>
    <property type="match status" value="1"/>
</dbReference>
<dbReference type="SUPFAM" id="SSF52799">
    <property type="entry name" value="(Phosphotyrosine protein) phosphatases II"/>
    <property type="match status" value="1"/>
</dbReference>
<keyword evidence="9 12" id="KW-0472">Membrane</keyword>
<dbReference type="PROSITE" id="PS50055">
    <property type="entry name" value="TYR_PHOSPHATASE_PTP"/>
    <property type="match status" value="1"/>
</dbReference>
<evidence type="ECO:0000313" key="16">
    <source>
        <dbReference type="Proteomes" id="UP000515154"/>
    </source>
</evidence>
<keyword evidence="16" id="KW-1185">Reference proteome</keyword>
<dbReference type="Gene3D" id="3.90.190.10">
    <property type="entry name" value="Protein tyrosine phosphatase superfamily"/>
    <property type="match status" value="1"/>
</dbReference>
<evidence type="ECO:0000256" key="2">
    <source>
        <dbReference type="ARBA" id="ARBA00013064"/>
    </source>
</evidence>
<feature type="domain" description="Fibronectin type-III" evidence="15">
    <location>
        <begin position="610"/>
        <end position="698"/>
    </location>
</feature>
<evidence type="ECO:0000256" key="4">
    <source>
        <dbReference type="ARBA" id="ARBA00022729"/>
    </source>
</evidence>
<dbReference type="PRINTS" id="PR00700">
    <property type="entry name" value="PRTYPHPHTASE"/>
</dbReference>
<dbReference type="GO" id="GO:0032502">
    <property type="term" value="P:developmental process"/>
    <property type="evidence" value="ECO:0007669"/>
    <property type="project" value="UniProtKB-ARBA"/>
</dbReference>
<sequence length="1540" mass="175197">MADRQPKLFVLRVAFFAAFFVQVVFSHVFTSTSIEISASNINTSAVEVRFAGNQTLLSNPTISGNAASFTIENLHPGTLYDITELLNSSSWVLTTRPLEPTNITEIIVTGTNVSIKWQFDKQKSGGDVWIIKYKVENADTYEEKNRSLQSIQLILLEDGTKYEVEIWTVANNMTSETFLNTSFVTDPDALSNATVKTNGRNITVIWVKQPSFTYTACLTNVPTCSEKKNISTHTFTDLVAGKSYDLSIIVHAYDKNSSEYNSTIILPPLPPTNVLKHSITTNSANITWSFNKTLSQGSEWLIKYKTDSHPYKNKISDKQSIELTSLVDGEKYEVKIWTRSNMVYSESPATGSFVTLPEALSEATIISTGKNITVTWSQRKHFTYTICLTNISRCSENQIANTSTFNNLTPGMNYTVSIVVHAYGKNSSAYRDSVVVPPLPPTNVLEHSTTTDSANITWSFNKTLSQGSEWLIQYKNDSHSYKNETSDKQRIELTSLDDGEKYEVKIWTRSYMVYSESPATGSFVTLPEALSEATIISTGKNITVTWSQRKHFTYTICLTNISRCSENQTANTSTFNNLTPGMNYTVSIVVHAYGKNSSAYRDSVVVSPLPPTNVLKHSITTNSANITWSFNKTLSQGSKWLIQYKRDSHPYKNRTSNKQSIELTSLDDGEKYEVKIWTRSYMVYSESPATDSFVTYPKAASNFTIDTKERNIIVTWERRKRFLYTVCLTNIHNCSKKKNTSTYTFTDQVAGKSYNVSIIVHAYDKNSSEYEKTRILPPLPPTNVTKNLTNNKLFMEWYIDSNITVASEWHIEYSTENDTKYLNTSIRNATLNLVSGKEYEIKIWSISLGVMSETFLLTNLYTAPEEVLDIIAKENDSQLTVSWSPPSQSTITRYRIGYSESCSRSQDCLSCKKVKQNTGGSGFKVTRSNDINETSYTFSTKPGCCYHIIIWAFNSVVQGKPTYHKCRTTSYKPPVENKPDNIQLASATTESVTVTLKPNPFKETQGPIINYNIIIATDKSMKHTNKRELPTWKKFKDDGNIKAYQIFWNCSNLYEKSNACSNFHSKSKRSLDEAIKYSIGTENCENAKSFCNGHLMPDTEYYIKVRAYTFDEFSDTDYSPAIKTEKEKMEGYLIAIIVLIILLIIVVIVGIVLYMVRRKKTKPKPVVPTDSPYIMQPTSHPVRATDFESHFTQMSADSDYRFAEEYESVKEVGKHNETLAAHLTSNRIKNRFVNILPYDFSRVKLTKASDDDDEGSDYINANYIPGFTSRREYIATQGPLSSTRDDFWRMVWEQNVHNIVMLANCIEKHREKCDHYWPDNDETRCYGNIKVEKLNETITSDWTVTEFLMSNLDRVTRHLHHFHFTSWPDFGVPSNPQSIITFVRLVRNKLQNIGPLVIHCSAGVGRTGTFISVDRSLQDLEKNNEVDVLRVVHEMRQHRSFMVQTEEQYIYIHRCILYAIQGDNKDIYENETYMNENIYENTNAGHVNKAFLYGPFFHAGISWKDLQIQTFAGVLGAGISQLDAFPKANTSRIRLYFPDS</sequence>
<keyword evidence="3 12" id="KW-0812">Transmembrane</keyword>
<evidence type="ECO:0000259" key="13">
    <source>
        <dbReference type="PROSITE" id="PS50055"/>
    </source>
</evidence>
<name>A0A6P7U7E1_9MOLL</name>
<keyword evidence="5" id="KW-0677">Repeat</keyword>
<feature type="domain" description="Fibronectin type-III" evidence="15">
    <location>
        <begin position="270"/>
        <end position="359"/>
    </location>
</feature>
<dbReference type="InterPro" id="IPR003961">
    <property type="entry name" value="FN3_dom"/>
</dbReference>
<dbReference type="PANTHER" id="PTHR46957:SF3">
    <property type="entry name" value="CYTOKINE RECEPTOR"/>
    <property type="match status" value="1"/>
</dbReference>
<dbReference type="GO" id="GO:0004725">
    <property type="term" value="F:protein tyrosine phosphatase activity"/>
    <property type="evidence" value="ECO:0007669"/>
    <property type="project" value="UniProtKB-EC"/>
</dbReference>
<evidence type="ECO:0000259" key="15">
    <source>
        <dbReference type="PROSITE" id="PS50853"/>
    </source>
</evidence>
<dbReference type="InterPro" id="IPR041201">
    <property type="entry name" value="PTPRJ_TM"/>
</dbReference>
<dbReference type="Pfam" id="PF00102">
    <property type="entry name" value="Y_phosphatase"/>
    <property type="match status" value="1"/>
</dbReference>
<evidence type="ECO:0000313" key="17">
    <source>
        <dbReference type="RefSeq" id="XP_036370794.1"/>
    </source>
</evidence>
<accession>A0A6P7U7E1</accession>
<evidence type="ECO:0000256" key="1">
    <source>
        <dbReference type="ARBA" id="ARBA00004479"/>
    </source>
</evidence>
<dbReference type="InterPro" id="IPR036116">
    <property type="entry name" value="FN3_sf"/>
</dbReference>
<dbReference type="GO" id="GO:0016020">
    <property type="term" value="C:membrane"/>
    <property type="evidence" value="ECO:0007669"/>
    <property type="project" value="UniProtKB-SubCell"/>
</dbReference>
<evidence type="ECO:0000256" key="12">
    <source>
        <dbReference type="SAM" id="Phobius"/>
    </source>
</evidence>
<evidence type="ECO:0000256" key="10">
    <source>
        <dbReference type="ARBA" id="ARBA00023180"/>
    </source>
</evidence>
<evidence type="ECO:0000256" key="8">
    <source>
        <dbReference type="ARBA" id="ARBA00022989"/>
    </source>
</evidence>
<feature type="domain" description="Tyrosine specific protein phosphatases" evidence="14">
    <location>
        <begin position="1377"/>
        <end position="1450"/>
    </location>
</feature>
<dbReference type="Gene3D" id="2.60.40.10">
    <property type="entry name" value="Immunoglobulins"/>
    <property type="match status" value="5"/>
</dbReference>
<dbReference type="InterPro" id="IPR013783">
    <property type="entry name" value="Ig-like_fold"/>
</dbReference>
<feature type="domain" description="Tyrosine-protein phosphatase" evidence="13">
    <location>
        <begin position="1202"/>
        <end position="1459"/>
    </location>
</feature>
<dbReference type="EC" id="3.1.3.48" evidence="2"/>
<feature type="domain" description="Fibronectin type-III" evidence="15">
    <location>
        <begin position="863"/>
        <end position="972"/>
    </location>
</feature>
<evidence type="ECO:0000259" key="14">
    <source>
        <dbReference type="PROSITE" id="PS50056"/>
    </source>
</evidence>
<evidence type="ECO:0000256" key="5">
    <source>
        <dbReference type="ARBA" id="ARBA00022737"/>
    </source>
</evidence>
<dbReference type="InterPro" id="IPR000387">
    <property type="entry name" value="Tyr_Pase_dom"/>
</dbReference>
<dbReference type="FunFam" id="3.90.190.10:FF:000009">
    <property type="entry name" value="Receptor-type tyrosine-protein phosphatase beta"/>
    <property type="match status" value="1"/>
</dbReference>
<comment type="subcellular location">
    <subcellularLocation>
        <location evidence="1">Membrane</location>
        <topology evidence="1">Single-pass type I membrane protein</topology>
    </subcellularLocation>
</comment>
<dbReference type="InterPro" id="IPR000242">
    <property type="entry name" value="PTP_cat"/>
</dbReference>
<dbReference type="Proteomes" id="UP000515154">
    <property type="component" value="Linkage group LG2"/>
</dbReference>
<feature type="domain" description="Fibronectin type-III" evidence="15">
    <location>
        <begin position="440"/>
        <end position="529"/>
    </location>
</feature>
<dbReference type="Pfam" id="PF18861">
    <property type="entry name" value="PTP_tm"/>
    <property type="match status" value="1"/>
</dbReference>
<evidence type="ECO:0000256" key="9">
    <source>
        <dbReference type="ARBA" id="ARBA00023136"/>
    </source>
</evidence>
<dbReference type="KEGG" id="osn:115232522"/>
<comment type="catalytic activity">
    <reaction evidence="11">
        <text>O-phospho-L-tyrosyl-[protein] + H2O = L-tyrosyl-[protein] + phosphate</text>
        <dbReference type="Rhea" id="RHEA:10684"/>
        <dbReference type="Rhea" id="RHEA-COMP:10136"/>
        <dbReference type="Rhea" id="RHEA-COMP:20101"/>
        <dbReference type="ChEBI" id="CHEBI:15377"/>
        <dbReference type="ChEBI" id="CHEBI:43474"/>
        <dbReference type="ChEBI" id="CHEBI:46858"/>
        <dbReference type="ChEBI" id="CHEBI:61978"/>
        <dbReference type="EC" id="3.1.3.48"/>
    </reaction>
</comment>
<dbReference type="RefSeq" id="XP_036370794.1">
    <property type="nucleotide sequence ID" value="XM_036514901.1"/>
</dbReference>
<dbReference type="PROSITE" id="PS50056">
    <property type="entry name" value="TYR_PHOSPHATASE_2"/>
    <property type="match status" value="1"/>
</dbReference>
<dbReference type="Pfam" id="PF00041">
    <property type="entry name" value="fn3"/>
    <property type="match status" value="1"/>
</dbReference>
<keyword evidence="6" id="KW-0378">Hydrolase</keyword>